<evidence type="ECO:0000313" key="1">
    <source>
        <dbReference type="EMBL" id="MET3110713.1"/>
    </source>
</evidence>
<dbReference type="SUPFAM" id="SSF53187">
    <property type="entry name" value="Zn-dependent exopeptidases"/>
    <property type="match status" value="1"/>
</dbReference>
<proteinExistence type="predicted"/>
<dbReference type="InterPro" id="IPR050072">
    <property type="entry name" value="Peptidase_M20A"/>
</dbReference>
<protein>
    <submittedName>
        <fullName evidence="1">Arginine utilization protein RocB</fullName>
    </submittedName>
</protein>
<comment type="caution">
    <text evidence="1">The sequence shown here is derived from an EMBL/GenBank/DDBJ whole genome shotgun (WGS) entry which is preliminary data.</text>
</comment>
<dbReference type="Gene3D" id="3.40.630.10">
    <property type="entry name" value="Zn peptidases"/>
    <property type="match status" value="1"/>
</dbReference>
<dbReference type="PIRSF" id="PIRSF010386">
    <property type="entry name" value="RocB"/>
    <property type="match status" value="1"/>
</dbReference>
<name>A0ABV2E8G7_9STAP</name>
<evidence type="ECO:0000313" key="2">
    <source>
        <dbReference type="Proteomes" id="UP001549019"/>
    </source>
</evidence>
<reference evidence="1 2" key="1">
    <citation type="submission" date="2024-05" db="EMBL/GenBank/DDBJ databases">
        <title>Genomic Encyclopedia of Type Strains, Phase IV (KMG-IV): sequencing the most valuable type-strain genomes for metagenomic binning, comparative biology and taxonomic classification.</title>
        <authorList>
            <person name="Goeker M."/>
        </authorList>
    </citation>
    <scope>NUCLEOTIDE SEQUENCE [LARGE SCALE GENOMIC DNA]</scope>
    <source>
        <strain evidence="1 2">DSM 25286</strain>
    </source>
</reference>
<accession>A0ABV2E8G7</accession>
<dbReference type="InterPro" id="IPR002933">
    <property type="entry name" value="Peptidase_M20"/>
</dbReference>
<keyword evidence="2" id="KW-1185">Reference proteome</keyword>
<dbReference type="PANTHER" id="PTHR43808:SF27">
    <property type="entry name" value="PROTEIN ROCB"/>
    <property type="match status" value="1"/>
</dbReference>
<dbReference type="PANTHER" id="PTHR43808">
    <property type="entry name" value="ACETYLORNITHINE DEACETYLASE"/>
    <property type="match status" value="1"/>
</dbReference>
<dbReference type="Proteomes" id="UP001549019">
    <property type="component" value="Unassembled WGS sequence"/>
</dbReference>
<dbReference type="RefSeq" id="WP_230821588.1">
    <property type="nucleotide sequence ID" value="NZ_JAJNCU010000003.1"/>
</dbReference>
<sequence length="536" mass="60506">MTASNEQWQTPEQLYTLLGRLVSFDSRSGTEGEIGFPHFVKEKLSSLPYFKQNGHRLRLVDAGAGRNALVAHYSPGDVKDTIILISHFDVVHTKEFGDLEDTAFDIEALTEAFKERKDSFNAAVQKDIESGEYIFGRGTMDMKMGLVLHMSLLELASEEEWPLNLILVTTPDEEVNSDGMRAAVKYLSELKDYEELDLKLVLNAEASFSRHTGDTNYYIYSGSIGKIMPSALFYGVGTHAGEPLHGITSHFMSAYLTKEMEFNPAFHEEKYGEATPPPVCLQQNDLKEDYSTQTSHHSYALYNVFTLEHSPSEVMEIYQGVAEQAMAQCYADYTARCRQLDAEPLPRINTLTFHELREHVISKSGQEQYDLITRSIFNDETLNIREKAVEVVDRLMGYAKELVPATVLFLAPSYYPAVNASDDPALQGKIKDIQEIFASRHGVDAKQIHYFNGISDLSYVNYTGSDAGWMSFKENLPVWGEPYTIPFKAMQNLQAPVLNVGPYGKDAHKMTERLHKDSAFIHTPDVLRELVKSYIH</sequence>
<dbReference type="EMBL" id="JBDZDV010000002">
    <property type="protein sequence ID" value="MET3110713.1"/>
    <property type="molecule type" value="Genomic_DNA"/>
</dbReference>
<dbReference type="InterPro" id="IPR012166">
    <property type="entry name" value="Uncharacterised_RocB"/>
</dbReference>
<organism evidence="1 2">
    <name type="scientific">Salinicoccus halitifaciens</name>
    <dbReference type="NCBI Taxonomy" id="1073415"/>
    <lineage>
        <taxon>Bacteria</taxon>
        <taxon>Bacillati</taxon>
        <taxon>Bacillota</taxon>
        <taxon>Bacilli</taxon>
        <taxon>Bacillales</taxon>
        <taxon>Staphylococcaceae</taxon>
        <taxon>Salinicoccus</taxon>
    </lineage>
</organism>
<dbReference type="Pfam" id="PF01546">
    <property type="entry name" value="Peptidase_M20"/>
    <property type="match status" value="1"/>
</dbReference>
<gene>
    <name evidence="1" type="ORF">ABHD89_001115</name>
</gene>